<dbReference type="EMBL" id="BTSY01000007">
    <property type="protein sequence ID" value="GMT36394.1"/>
    <property type="molecule type" value="Genomic_DNA"/>
</dbReference>
<dbReference type="Proteomes" id="UP001432322">
    <property type="component" value="Unassembled WGS sequence"/>
</dbReference>
<accession>A0AAV5WWK6</accession>
<evidence type="ECO:0000313" key="2">
    <source>
        <dbReference type="Proteomes" id="UP001432322"/>
    </source>
</evidence>
<feature type="non-terminal residue" evidence="1">
    <location>
        <position position="1"/>
    </location>
</feature>
<name>A0AAV5WWK6_9BILA</name>
<organism evidence="1 2">
    <name type="scientific">Pristionchus fissidentatus</name>
    <dbReference type="NCBI Taxonomy" id="1538716"/>
    <lineage>
        <taxon>Eukaryota</taxon>
        <taxon>Metazoa</taxon>
        <taxon>Ecdysozoa</taxon>
        <taxon>Nematoda</taxon>
        <taxon>Chromadorea</taxon>
        <taxon>Rhabditida</taxon>
        <taxon>Rhabditina</taxon>
        <taxon>Diplogasteromorpha</taxon>
        <taxon>Diplogasteroidea</taxon>
        <taxon>Neodiplogasteridae</taxon>
        <taxon>Pristionchus</taxon>
    </lineage>
</organism>
<comment type="caution">
    <text evidence="1">The sequence shown here is derived from an EMBL/GenBank/DDBJ whole genome shotgun (WGS) entry which is preliminary data.</text>
</comment>
<protein>
    <submittedName>
        <fullName evidence="1">Uncharacterized protein</fullName>
    </submittedName>
</protein>
<feature type="non-terminal residue" evidence="1">
    <location>
        <position position="90"/>
    </location>
</feature>
<proteinExistence type="predicted"/>
<sequence length="90" mass="10261">SVDLLIEHILDGGDGLGQFLDCNLAFVHVATHRLNVSRWFSHSRTTSSPCDRRLLQLRKGLLQLANRQISFLLLLINPRVHLVFDVIRFG</sequence>
<evidence type="ECO:0000313" key="1">
    <source>
        <dbReference type="EMBL" id="GMT36394.1"/>
    </source>
</evidence>
<keyword evidence="2" id="KW-1185">Reference proteome</keyword>
<gene>
    <name evidence="1" type="ORF">PFISCL1PPCAC_27691</name>
</gene>
<dbReference type="AlphaFoldDB" id="A0AAV5WWK6"/>
<reference evidence="1" key="1">
    <citation type="submission" date="2023-10" db="EMBL/GenBank/DDBJ databases">
        <title>Genome assembly of Pristionchus species.</title>
        <authorList>
            <person name="Yoshida K."/>
            <person name="Sommer R.J."/>
        </authorList>
    </citation>
    <scope>NUCLEOTIDE SEQUENCE</scope>
    <source>
        <strain evidence="1">RS5133</strain>
    </source>
</reference>